<feature type="compositionally biased region" description="Low complexity" evidence="2">
    <location>
        <begin position="359"/>
        <end position="371"/>
    </location>
</feature>
<comment type="caution">
    <text evidence="3">The sequence shown here is derived from an EMBL/GenBank/DDBJ whole genome shotgun (WGS) entry which is preliminary data.</text>
</comment>
<dbReference type="GO" id="GO:0016757">
    <property type="term" value="F:glycosyltransferase activity"/>
    <property type="evidence" value="ECO:0007669"/>
    <property type="project" value="TreeGrafter"/>
</dbReference>
<dbReference type="PANTHER" id="PTHR46401:SF2">
    <property type="entry name" value="GLYCOSYLTRANSFERASE WBBK-RELATED"/>
    <property type="match status" value="1"/>
</dbReference>
<gene>
    <name evidence="3" type="ORF">EV386_2963</name>
</gene>
<proteinExistence type="predicted"/>
<accession>A0A4Q7M5C1</accession>
<dbReference type="GO" id="GO:0009103">
    <property type="term" value="P:lipopolysaccharide biosynthetic process"/>
    <property type="evidence" value="ECO:0007669"/>
    <property type="project" value="TreeGrafter"/>
</dbReference>
<keyword evidence="4" id="KW-1185">Reference proteome</keyword>
<sequence length="381" mass="41572">MTRRPLVVEAEPAFRTAHANPYNASLYRAVGRLGVRVDDLSVRRLATRRVDVVHLHWPDLTFLSSHRPLTVLLRLATFFGALRLARLRGTRLVWTAHNLASHEQRSTPALRALFRRLLLANLDGVLTLTADGAAAVRDLDPALADLPTFVTPHGHYRDDYDFTITRAQARERLAISPHVRLVVTVGQIRPYKNVPRLIEVFAQVPDPQARLAVVGKPSGGVDADGLRALAEADERVIAELEFLPADRLALWLRAADLVVLPYRRIQNSGSALLALSADRPVLVPAIGAMTELAETVGPGWVRCYDGDLDAATLGDALAWAAAPRPEVCDLDGLGWDRIAVATVEAYESVLAAPRRRRGSSAARTRTPARGASDAVGNRARA</sequence>
<dbReference type="Proteomes" id="UP000293852">
    <property type="component" value="Unassembled WGS sequence"/>
</dbReference>
<dbReference type="Pfam" id="PF13692">
    <property type="entry name" value="Glyco_trans_1_4"/>
    <property type="match status" value="1"/>
</dbReference>
<name>A0A4Q7M5C1_9MICO</name>
<dbReference type="Gene3D" id="3.40.50.2000">
    <property type="entry name" value="Glycogen Phosphorylase B"/>
    <property type="match status" value="2"/>
</dbReference>
<reference evidence="3 4" key="1">
    <citation type="submission" date="2019-02" db="EMBL/GenBank/DDBJ databases">
        <title>Sequencing the genomes of 1000 actinobacteria strains.</title>
        <authorList>
            <person name="Klenk H.-P."/>
        </authorList>
    </citation>
    <scope>NUCLEOTIDE SEQUENCE [LARGE SCALE GENOMIC DNA]</scope>
    <source>
        <strain evidence="3 4">DSM 16932</strain>
    </source>
</reference>
<keyword evidence="1 3" id="KW-0808">Transferase</keyword>
<feature type="region of interest" description="Disordered" evidence="2">
    <location>
        <begin position="355"/>
        <end position="381"/>
    </location>
</feature>
<organism evidence="3 4">
    <name type="scientific">Xylanimonas ulmi</name>
    <dbReference type="NCBI Taxonomy" id="228973"/>
    <lineage>
        <taxon>Bacteria</taxon>
        <taxon>Bacillati</taxon>
        <taxon>Actinomycetota</taxon>
        <taxon>Actinomycetes</taxon>
        <taxon>Micrococcales</taxon>
        <taxon>Promicromonosporaceae</taxon>
        <taxon>Xylanimonas</taxon>
    </lineage>
</organism>
<dbReference type="SUPFAM" id="SSF53756">
    <property type="entry name" value="UDP-Glycosyltransferase/glycogen phosphorylase"/>
    <property type="match status" value="1"/>
</dbReference>
<dbReference type="OrthoDB" id="9771846at2"/>
<dbReference type="RefSeq" id="WP_130416096.1">
    <property type="nucleotide sequence ID" value="NZ_SGWX01000001.1"/>
</dbReference>
<evidence type="ECO:0000256" key="1">
    <source>
        <dbReference type="ARBA" id="ARBA00022679"/>
    </source>
</evidence>
<protein>
    <submittedName>
        <fullName evidence="3">Glycosyltransferase involved in cell wall biosynthesis</fullName>
    </submittedName>
</protein>
<dbReference type="AlphaFoldDB" id="A0A4Q7M5C1"/>
<evidence type="ECO:0000313" key="3">
    <source>
        <dbReference type="EMBL" id="RZS62621.1"/>
    </source>
</evidence>
<evidence type="ECO:0000313" key="4">
    <source>
        <dbReference type="Proteomes" id="UP000293852"/>
    </source>
</evidence>
<dbReference type="PANTHER" id="PTHR46401">
    <property type="entry name" value="GLYCOSYLTRANSFERASE WBBK-RELATED"/>
    <property type="match status" value="1"/>
</dbReference>
<evidence type="ECO:0000256" key="2">
    <source>
        <dbReference type="SAM" id="MobiDB-lite"/>
    </source>
</evidence>
<dbReference type="EMBL" id="SGWX01000001">
    <property type="protein sequence ID" value="RZS62621.1"/>
    <property type="molecule type" value="Genomic_DNA"/>
</dbReference>